<dbReference type="SUPFAM" id="SSF50249">
    <property type="entry name" value="Nucleic acid-binding proteins"/>
    <property type="match status" value="1"/>
</dbReference>
<sequence length="109" mass="11726">MITVSDFKALDIRVGRILSADDFPEAKTSAYKIIVDLGPLGKKQSSAQITDLYSKEDLLGRKVLCVANLPPLKVAGFKSEVLILGACPEGEPVVLLKLDDDVPEGTRIS</sequence>
<dbReference type="AlphaFoldDB" id="A0A381SF76"/>
<gene>
    <name evidence="4" type="ORF">METZ01_LOCUS55470</name>
</gene>
<dbReference type="PANTHER" id="PTHR11586">
    <property type="entry name" value="TRNA-AMINOACYLATION COFACTOR ARC1 FAMILY MEMBER"/>
    <property type="match status" value="1"/>
</dbReference>
<dbReference type="GO" id="GO:0000049">
    <property type="term" value="F:tRNA binding"/>
    <property type="evidence" value="ECO:0007669"/>
    <property type="project" value="UniProtKB-KW"/>
</dbReference>
<organism evidence="4">
    <name type="scientific">marine metagenome</name>
    <dbReference type="NCBI Taxonomy" id="408172"/>
    <lineage>
        <taxon>unclassified sequences</taxon>
        <taxon>metagenomes</taxon>
        <taxon>ecological metagenomes</taxon>
    </lineage>
</organism>
<dbReference type="CDD" id="cd02798">
    <property type="entry name" value="tRNA_bind_CsaA"/>
    <property type="match status" value="1"/>
</dbReference>
<dbReference type="NCBIfam" id="TIGR02222">
    <property type="entry name" value="chap_CsaA"/>
    <property type="match status" value="1"/>
</dbReference>
<dbReference type="Pfam" id="PF01588">
    <property type="entry name" value="tRNA_bind"/>
    <property type="match status" value="1"/>
</dbReference>
<evidence type="ECO:0000256" key="1">
    <source>
        <dbReference type="ARBA" id="ARBA00022555"/>
    </source>
</evidence>
<dbReference type="InterPro" id="IPR051270">
    <property type="entry name" value="Tyrosine-tRNA_ligase_regulator"/>
</dbReference>
<dbReference type="PROSITE" id="PS50886">
    <property type="entry name" value="TRBD"/>
    <property type="match status" value="1"/>
</dbReference>
<reference evidence="4" key="1">
    <citation type="submission" date="2018-05" db="EMBL/GenBank/DDBJ databases">
        <authorList>
            <person name="Lanie J.A."/>
            <person name="Ng W.-L."/>
            <person name="Kazmierczak K.M."/>
            <person name="Andrzejewski T.M."/>
            <person name="Davidsen T.M."/>
            <person name="Wayne K.J."/>
            <person name="Tettelin H."/>
            <person name="Glass J.I."/>
            <person name="Rusch D."/>
            <person name="Podicherti R."/>
            <person name="Tsui H.-C.T."/>
            <person name="Winkler M.E."/>
        </authorList>
    </citation>
    <scope>NUCLEOTIDE SEQUENCE</scope>
</reference>
<dbReference type="NCBIfam" id="NF007494">
    <property type="entry name" value="PRK10089.1-3"/>
    <property type="match status" value="1"/>
</dbReference>
<dbReference type="PANTHER" id="PTHR11586:SF37">
    <property type="entry name" value="TRNA-BINDING DOMAIN-CONTAINING PROTEIN"/>
    <property type="match status" value="1"/>
</dbReference>
<dbReference type="EMBL" id="UINC01003023">
    <property type="protein sequence ID" value="SVA02616.1"/>
    <property type="molecule type" value="Genomic_DNA"/>
</dbReference>
<keyword evidence="2" id="KW-0694">RNA-binding</keyword>
<dbReference type="InterPro" id="IPR012340">
    <property type="entry name" value="NA-bd_OB-fold"/>
</dbReference>
<dbReference type="FunFam" id="2.40.50.140:FF:000165">
    <property type="entry name" value="Chaperone CsaA"/>
    <property type="match status" value="1"/>
</dbReference>
<dbReference type="Gene3D" id="2.40.50.140">
    <property type="entry name" value="Nucleic acid-binding proteins"/>
    <property type="match status" value="1"/>
</dbReference>
<evidence type="ECO:0000256" key="2">
    <source>
        <dbReference type="ARBA" id="ARBA00022884"/>
    </source>
</evidence>
<dbReference type="NCBIfam" id="NF007495">
    <property type="entry name" value="PRK10089.1-4"/>
    <property type="match status" value="1"/>
</dbReference>
<evidence type="ECO:0000313" key="4">
    <source>
        <dbReference type="EMBL" id="SVA02616.1"/>
    </source>
</evidence>
<accession>A0A381SF76</accession>
<proteinExistence type="predicted"/>
<name>A0A381SF76_9ZZZZ</name>
<dbReference type="InterPro" id="IPR002547">
    <property type="entry name" value="tRNA-bd_dom"/>
</dbReference>
<protein>
    <recommendedName>
        <fullName evidence="3">tRNA-binding domain-containing protein</fullName>
    </recommendedName>
</protein>
<evidence type="ECO:0000259" key="3">
    <source>
        <dbReference type="PROSITE" id="PS50886"/>
    </source>
</evidence>
<feature type="domain" description="TRNA-binding" evidence="3">
    <location>
        <begin position="6"/>
        <end position="109"/>
    </location>
</feature>
<dbReference type="InterPro" id="IPR008231">
    <property type="entry name" value="CsaA"/>
</dbReference>
<keyword evidence="1" id="KW-0820">tRNA-binding</keyword>